<comment type="caution">
    <text evidence="1">The sequence shown here is derived from an EMBL/GenBank/DDBJ whole genome shotgun (WGS) entry which is preliminary data.</text>
</comment>
<sequence>MCCTRPPHISVATIFKISRYMYRRNALLIRLLKIHRQPTTSFALLGAHQVGAAPSSHQSYVLLEREIQLGSRWVSRKTKLICKLTETRGLRLPDEPQEGRNRSCAVEEVSATLSSALRISLLPCFFESFTEHQCRESPATTLWNKCRFNPLRDSGFENMELLKPHLIDEEAFVYLKG</sequence>
<dbReference type="PROSITE" id="PS51590">
    <property type="entry name" value="SAM_MT_MNV_L"/>
    <property type="match status" value="1"/>
</dbReference>
<accession>A0A3R7D4Z8</accession>
<dbReference type="Proteomes" id="UP000286415">
    <property type="component" value="Unassembled WGS sequence"/>
</dbReference>
<protein>
    <submittedName>
        <fullName evidence="1">Uncharacterized protein</fullName>
    </submittedName>
</protein>
<proteinExistence type="predicted"/>
<evidence type="ECO:0000313" key="2">
    <source>
        <dbReference type="Proteomes" id="UP000286415"/>
    </source>
</evidence>
<dbReference type="EMBL" id="NIRI02000042">
    <property type="protein sequence ID" value="KAG5451295.1"/>
    <property type="molecule type" value="Genomic_DNA"/>
</dbReference>
<dbReference type="InParanoid" id="A0A3R7D4Z8"/>
<name>A0A3R7D4Z8_CLOSI</name>
<dbReference type="InterPro" id="IPR025786">
    <property type="entry name" value="Mononega_L_MeTrfase"/>
</dbReference>
<reference evidence="1 2" key="2">
    <citation type="journal article" date="2021" name="Genomics">
        <title>High-quality reference genome for Clonorchis sinensis.</title>
        <authorList>
            <person name="Young N.D."/>
            <person name="Stroehlein A.J."/>
            <person name="Kinkar L."/>
            <person name="Wang T."/>
            <person name="Sohn W.M."/>
            <person name="Chang B.C.H."/>
            <person name="Kaur P."/>
            <person name="Weisz D."/>
            <person name="Dudchenko O."/>
            <person name="Aiden E.L."/>
            <person name="Korhonen P.K."/>
            <person name="Gasser R.B."/>
        </authorList>
    </citation>
    <scope>NUCLEOTIDE SEQUENCE [LARGE SCALE GENOMIC DNA]</scope>
    <source>
        <strain evidence="1">Cs-k2</strain>
    </source>
</reference>
<reference evidence="1 2" key="1">
    <citation type="journal article" date="2018" name="Biotechnol. Adv.">
        <title>Improved genomic resources and new bioinformatic workflow for the carcinogenic parasite Clonorchis sinensis: Biotechnological implications.</title>
        <authorList>
            <person name="Wang D."/>
            <person name="Korhonen P.K."/>
            <person name="Gasser R.B."/>
            <person name="Young N.D."/>
        </authorList>
    </citation>
    <scope>NUCLEOTIDE SEQUENCE [LARGE SCALE GENOMIC DNA]</scope>
    <source>
        <strain evidence="1">Cs-k2</strain>
    </source>
</reference>
<gene>
    <name evidence="1" type="ORF">CSKR_106580</name>
</gene>
<organism evidence="1 2">
    <name type="scientific">Clonorchis sinensis</name>
    <name type="common">Chinese liver fluke</name>
    <dbReference type="NCBI Taxonomy" id="79923"/>
    <lineage>
        <taxon>Eukaryota</taxon>
        <taxon>Metazoa</taxon>
        <taxon>Spiralia</taxon>
        <taxon>Lophotrochozoa</taxon>
        <taxon>Platyhelminthes</taxon>
        <taxon>Trematoda</taxon>
        <taxon>Digenea</taxon>
        <taxon>Opisthorchiida</taxon>
        <taxon>Opisthorchiata</taxon>
        <taxon>Opisthorchiidae</taxon>
        <taxon>Clonorchis</taxon>
    </lineage>
</organism>
<evidence type="ECO:0000313" key="1">
    <source>
        <dbReference type="EMBL" id="KAG5451295.1"/>
    </source>
</evidence>
<keyword evidence="2" id="KW-1185">Reference proteome</keyword>
<dbReference type="AlphaFoldDB" id="A0A3R7D4Z8"/>